<dbReference type="EMBL" id="JBHRUV010000019">
    <property type="protein sequence ID" value="MFC3265741.1"/>
    <property type="molecule type" value="Genomic_DNA"/>
</dbReference>
<name>A0ABV7LEF1_9HYPH</name>
<evidence type="ECO:0000256" key="1">
    <source>
        <dbReference type="SAM" id="MobiDB-lite"/>
    </source>
</evidence>
<feature type="region of interest" description="Disordered" evidence="1">
    <location>
        <begin position="59"/>
        <end position="78"/>
    </location>
</feature>
<feature type="signal peptide" evidence="2">
    <location>
        <begin position="1"/>
        <end position="23"/>
    </location>
</feature>
<evidence type="ECO:0000256" key="2">
    <source>
        <dbReference type="SAM" id="SignalP"/>
    </source>
</evidence>
<gene>
    <name evidence="3" type="ORF">ACFOEX_05120</name>
</gene>
<dbReference type="PROSITE" id="PS51257">
    <property type="entry name" value="PROKAR_LIPOPROTEIN"/>
    <property type="match status" value="1"/>
</dbReference>
<proteinExistence type="predicted"/>
<dbReference type="Proteomes" id="UP001595536">
    <property type="component" value="Unassembled WGS sequence"/>
</dbReference>
<keyword evidence="4" id="KW-1185">Reference proteome</keyword>
<accession>A0ABV7LEF1</accession>
<comment type="caution">
    <text evidence="3">The sequence shown here is derived from an EMBL/GenBank/DDBJ whole genome shotgun (WGS) entry which is preliminary data.</text>
</comment>
<evidence type="ECO:0000313" key="3">
    <source>
        <dbReference type="EMBL" id="MFC3265741.1"/>
    </source>
</evidence>
<keyword evidence="2" id="KW-0732">Signal</keyword>
<feature type="chain" id="PRO_5046712703" description="Lipoprotein" evidence="2">
    <location>
        <begin position="24"/>
        <end position="78"/>
    </location>
</feature>
<protein>
    <recommendedName>
        <fullName evidence="5">Lipoprotein</fullName>
    </recommendedName>
</protein>
<evidence type="ECO:0008006" key="5">
    <source>
        <dbReference type="Google" id="ProtNLM"/>
    </source>
</evidence>
<organism evidence="3 4">
    <name type="scientific">Camelimonas abortus</name>
    <dbReference type="NCBI Taxonomy" id="1017184"/>
    <lineage>
        <taxon>Bacteria</taxon>
        <taxon>Pseudomonadati</taxon>
        <taxon>Pseudomonadota</taxon>
        <taxon>Alphaproteobacteria</taxon>
        <taxon>Hyphomicrobiales</taxon>
        <taxon>Chelatococcaceae</taxon>
        <taxon>Camelimonas</taxon>
    </lineage>
</organism>
<evidence type="ECO:0000313" key="4">
    <source>
        <dbReference type="Proteomes" id="UP001595536"/>
    </source>
</evidence>
<feature type="compositionally biased region" description="Gly residues" evidence="1">
    <location>
        <begin position="67"/>
        <end position="78"/>
    </location>
</feature>
<reference evidence="4" key="1">
    <citation type="journal article" date="2019" name="Int. J. Syst. Evol. Microbiol.">
        <title>The Global Catalogue of Microorganisms (GCM) 10K type strain sequencing project: providing services to taxonomists for standard genome sequencing and annotation.</title>
        <authorList>
            <consortium name="The Broad Institute Genomics Platform"/>
            <consortium name="The Broad Institute Genome Sequencing Center for Infectious Disease"/>
            <person name="Wu L."/>
            <person name="Ma J."/>
        </authorList>
    </citation>
    <scope>NUCLEOTIDE SEQUENCE [LARGE SCALE GENOMIC DNA]</scope>
    <source>
        <strain evidence="4">CCM 7941</strain>
    </source>
</reference>
<dbReference type="RefSeq" id="WP_376830887.1">
    <property type="nucleotide sequence ID" value="NZ_JBHLWR010000006.1"/>
</dbReference>
<sequence>MSRKYLAGAALALVMAAAPLSGASACLHSGASEAECVARCARVEGIWDSALCALGAAPAPQQHHGAPHGGDGGQKQAR</sequence>